<dbReference type="OrthoDB" id="8366007at2"/>
<dbReference type="AlphaFoldDB" id="A0A1H5XNQ0"/>
<keyword evidence="1" id="KW-0812">Transmembrane</keyword>
<protein>
    <submittedName>
        <fullName evidence="2">Uncharacterized protein</fullName>
    </submittedName>
</protein>
<sequence>MTGNSRRYAAFLLVQTLCAAAILYNIQSAFRILLENIGTQNPGSLGNAASVGLAVLIGQFCYWQRLRSVSIPNGYQNIVLGHLFSFGSRIGFIFGGALFSLYFLRHVPALDLGYPDLIWRSGMLLAILFALYCYTLELERLGAALQGAFRPRPASRNAP</sequence>
<evidence type="ECO:0000313" key="3">
    <source>
        <dbReference type="Proteomes" id="UP000236743"/>
    </source>
</evidence>
<feature type="transmembrane region" description="Helical" evidence="1">
    <location>
        <begin position="117"/>
        <end position="136"/>
    </location>
</feature>
<organism evidence="2 3">
    <name type="scientific">Bosea lathyri</name>
    <dbReference type="NCBI Taxonomy" id="1036778"/>
    <lineage>
        <taxon>Bacteria</taxon>
        <taxon>Pseudomonadati</taxon>
        <taxon>Pseudomonadota</taxon>
        <taxon>Alphaproteobacteria</taxon>
        <taxon>Hyphomicrobiales</taxon>
        <taxon>Boseaceae</taxon>
        <taxon>Bosea</taxon>
    </lineage>
</organism>
<proteinExistence type="predicted"/>
<reference evidence="2 3" key="1">
    <citation type="submission" date="2016-10" db="EMBL/GenBank/DDBJ databases">
        <authorList>
            <person name="de Groot N.N."/>
        </authorList>
    </citation>
    <scope>NUCLEOTIDE SEQUENCE [LARGE SCALE GENOMIC DNA]</scope>
    <source>
        <strain evidence="2 3">DSM 26656</strain>
    </source>
</reference>
<keyword evidence="1" id="KW-0472">Membrane</keyword>
<evidence type="ECO:0000313" key="2">
    <source>
        <dbReference type="EMBL" id="SEG13145.1"/>
    </source>
</evidence>
<dbReference type="RefSeq" id="WP_103872152.1">
    <property type="nucleotide sequence ID" value="NZ_FNUY01000003.1"/>
</dbReference>
<dbReference type="Proteomes" id="UP000236743">
    <property type="component" value="Unassembled WGS sequence"/>
</dbReference>
<name>A0A1H5XNQ0_9HYPH</name>
<keyword evidence="1" id="KW-1133">Transmembrane helix</keyword>
<accession>A0A1H5XNQ0</accession>
<feature type="transmembrane region" description="Helical" evidence="1">
    <location>
        <begin position="83"/>
        <end position="105"/>
    </location>
</feature>
<dbReference type="EMBL" id="FNUY01000003">
    <property type="protein sequence ID" value="SEG13145.1"/>
    <property type="molecule type" value="Genomic_DNA"/>
</dbReference>
<evidence type="ECO:0000256" key="1">
    <source>
        <dbReference type="SAM" id="Phobius"/>
    </source>
</evidence>
<feature type="transmembrane region" description="Helical" evidence="1">
    <location>
        <begin position="44"/>
        <end position="63"/>
    </location>
</feature>
<keyword evidence="3" id="KW-1185">Reference proteome</keyword>
<gene>
    <name evidence="2" type="ORF">SAMN04488115_103314</name>
</gene>